<comment type="caution">
    <text evidence="1">The sequence shown here is derived from an EMBL/GenBank/DDBJ whole genome shotgun (WGS) entry which is preliminary data.</text>
</comment>
<dbReference type="EMBL" id="SNXZ01000001">
    <property type="protein sequence ID" value="TDQ04541.1"/>
    <property type="molecule type" value="Genomic_DNA"/>
</dbReference>
<keyword evidence="2" id="KW-1185">Reference proteome</keyword>
<protein>
    <submittedName>
        <fullName evidence="1">Uncharacterized protein</fullName>
    </submittedName>
</protein>
<name>A0A4R6SL10_LABRH</name>
<proteinExistence type="predicted"/>
<dbReference type="RefSeq" id="WP_133847423.1">
    <property type="nucleotide sequence ID" value="NZ_SNXZ01000001.1"/>
</dbReference>
<organism evidence="1 2">
    <name type="scientific">Labedaea rhizosphaerae</name>
    <dbReference type="NCBI Taxonomy" id="598644"/>
    <lineage>
        <taxon>Bacteria</taxon>
        <taxon>Bacillati</taxon>
        <taxon>Actinomycetota</taxon>
        <taxon>Actinomycetes</taxon>
        <taxon>Pseudonocardiales</taxon>
        <taxon>Pseudonocardiaceae</taxon>
        <taxon>Labedaea</taxon>
    </lineage>
</organism>
<dbReference type="Proteomes" id="UP000295444">
    <property type="component" value="Unassembled WGS sequence"/>
</dbReference>
<accession>A0A4R6SL10</accession>
<gene>
    <name evidence="1" type="ORF">EV186_101493</name>
</gene>
<dbReference type="AlphaFoldDB" id="A0A4R6SL10"/>
<evidence type="ECO:0000313" key="1">
    <source>
        <dbReference type="EMBL" id="TDQ04541.1"/>
    </source>
</evidence>
<reference evidence="1 2" key="1">
    <citation type="submission" date="2019-03" db="EMBL/GenBank/DDBJ databases">
        <title>Genomic Encyclopedia of Type Strains, Phase IV (KMG-IV): sequencing the most valuable type-strain genomes for metagenomic binning, comparative biology and taxonomic classification.</title>
        <authorList>
            <person name="Goeker M."/>
        </authorList>
    </citation>
    <scope>NUCLEOTIDE SEQUENCE [LARGE SCALE GENOMIC DNA]</scope>
    <source>
        <strain evidence="1 2">DSM 45361</strain>
    </source>
</reference>
<sequence>MQDGTGGGWPLRVGEEPHLLFAFYPSLAIAQLLRNRTTHSEKLVRSLCRSAAFLHEALTTSTLTVEEQLLGHFAYERIESFMPPNRIPSLAGLRRQTVANCWDSVHGLQLKDRPIVIHRQPVWHSITWHPLFYLCVRKWLPPLDAVSSSIGGALTRAFDNKIDAWSGPSSVRSGSGTSWASALALRATVALAIDLTRSAVDVDEFMPRVAQVDSLSYRYDVAIGQ</sequence>
<evidence type="ECO:0000313" key="2">
    <source>
        <dbReference type="Proteomes" id="UP000295444"/>
    </source>
</evidence>
<dbReference type="OrthoDB" id="3698491at2"/>